<dbReference type="RefSeq" id="WP_015431350.1">
    <property type="nucleotide sequence ID" value="NC_020514.1"/>
</dbReference>
<keyword evidence="3" id="KW-1185">Reference proteome</keyword>
<gene>
    <name evidence="2" type="ORF">C427_5199</name>
</gene>
<dbReference type="HOGENOM" id="CLU_050490_0_0_6"/>
<protein>
    <recommendedName>
        <fullName evidence="1">DUF5610 domain-containing protein</fullName>
    </recommendedName>
</protein>
<name>M4RUQ0_9ALTE</name>
<dbReference type="EMBL" id="CP003837">
    <property type="protein sequence ID" value="AGH47296.1"/>
    <property type="molecule type" value="Genomic_DNA"/>
</dbReference>
<dbReference type="eggNOG" id="COG3170">
    <property type="taxonomic scope" value="Bacteria"/>
</dbReference>
<dbReference type="OrthoDB" id="7366224at2"/>
<sequence>MNISQLKVFLGDKPQHLGNENSIQNQLRDTGLKQAISGQNSQSSQRLDKFSSSTSLGVRIYTYSLNNTLEVDKRKPDFSAPDTKKTDSSLFDFEEIAKNVLKFVGGVIKNAQNKGADEDKLNDMFEQASSGVLKGIKLAEQDLAGFLNEEITNGINKSKSLIEDGIAKLKRDISNPQALDLEKPATSKVKSTGISYEKQESGELSIRTRDGDTVNITFEDLEQFEFSQRQVQQIAQQTEQDKKTAVTEPVSVPIDVDNAAVASAQIATPNNVDADDSDVSINEADKIQPTTDSIEQNVILYQDSTFSYKVKGEIDEDELKAIGQLVTDANELAKDFFNGDVETAFNQALELGFDEQELSSFALQLTKFENTAVIKAYETVSRFDGDNVDSDPAKAVKPVADYIDKLLNVLDGSRLRLEDSNSYENIINELINKLGEDVATPDLISAINRFNGFNQKLVNNLPIGYQPRKQIIVLFWYIQ</sequence>
<evidence type="ECO:0000313" key="3">
    <source>
        <dbReference type="Proteomes" id="UP000011864"/>
    </source>
</evidence>
<dbReference type="AlphaFoldDB" id="M4RUQ0"/>
<dbReference type="Proteomes" id="UP000011864">
    <property type="component" value="Chromosome"/>
</dbReference>
<proteinExistence type="predicted"/>
<evidence type="ECO:0000313" key="2">
    <source>
        <dbReference type="EMBL" id="AGH47296.1"/>
    </source>
</evidence>
<dbReference type="PATRIC" id="fig|1129794.4.peg.5182"/>
<dbReference type="STRING" id="1129794.C427_5199"/>
<dbReference type="KEGG" id="gps:C427_5199"/>
<dbReference type="InterPro" id="IPR041651">
    <property type="entry name" value="DUF5610"/>
</dbReference>
<evidence type="ECO:0000259" key="1">
    <source>
        <dbReference type="Pfam" id="PF18433"/>
    </source>
</evidence>
<dbReference type="Pfam" id="PF18433">
    <property type="entry name" value="DUF5610"/>
    <property type="match status" value="1"/>
</dbReference>
<accession>M4RUQ0</accession>
<reference evidence="2 3" key="1">
    <citation type="journal article" date="2013" name="Genome Announc.">
        <title>Complete Genome Sequence of Glaciecola psychrophila Strain 170T.</title>
        <authorList>
            <person name="Yin J."/>
            <person name="Chen J."/>
            <person name="Liu G."/>
            <person name="Yu Y."/>
            <person name="Song L."/>
            <person name="Wang X."/>
            <person name="Qu X."/>
        </authorList>
    </citation>
    <scope>NUCLEOTIDE SEQUENCE [LARGE SCALE GENOMIC DNA]</scope>
    <source>
        <strain evidence="2 3">170</strain>
    </source>
</reference>
<feature type="domain" description="DUF5610" evidence="1">
    <location>
        <begin position="52"/>
        <end position="169"/>
    </location>
</feature>
<organism evidence="2 3">
    <name type="scientific">Paraglaciecola psychrophila 170</name>
    <dbReference type="NCBI Taxonomy" id="1129794"/>
    <lineage>
        <taxon>Bacteria</taxon>
        <taxon>Pseudomonadati</taxon>
        <taxon>Pseudomonadota</taxon>
        <taxon>Gammaproteobacteria</taxon>
        <taxon>Alteromonadales</taxon>
        <taxon>Alteromonadaceae</taxon>
        <taxon>Paraglaciecola</taxon>
    </lineage>
</organism>